<comment type="function">
    <text evidence="5">Part of the endoplasmic reticulum membrane protein complex (EMC) that enables the energy-independent insertion into endoplasmic reticulum membranes of newly synthesized membrane proteins.</text>
</comment>
<dbReference type="SUPFAM" id="SSF48452">
    <property type="entry name" value="TPR-like"/>
    <property type="match status" value="1"/>
</dbReference>
<comment type="caution">
    <text evidence="7">The sequence shown here is derived from an EMBL/GenBank/DDBJ whole genome shotgun (WGS) entry which is preliminary data.</text>
</comment>
<dbReference type="OrthoDB" id="124397at2759"/>
<evidence type="ECO:0000256" key="2">
    <source>
        <dbReference type="ARBA" id="ARBA00022737"/>
    </source>
</evidence>
<protein>
    <recommendedName>
        <fullName evidence="5">ER membrane protein complex subunit 2</fullName>
    </recommendedName>
</protein>
<dbReference type="Proteomes" id="UP000494206">
    <property type="component" value="Unassembled WGS sequence"/>
</dbReference>
<feature type="repeat" description="TPR" evidence="4">
    <location>
        <begin position="156"/>
        <end position="189"/>
    </location>
</feature>
<evidence type="ECO:0000256" key="5">
    <source>
        <dbReference type="RuleBase" id="RU367091"/>
    </source>
</evidence>
<dbReference type="SMART" id="SM00028">
    <property type="entry name" value="TPR"/>
    <property type="match status" value="3"/>
</dbReference>
<reference evidence="7 8" key="1">
    <citation type="submission" date="2020-04" db="EMBL/GenBank/DDBJ databases">
        <authorList>
            <person name="Laetsch R D."/>
            <person name="Stevens L."/>
            <person name="Kumar S."/>
            <person name="Blaxter L. M."/>
        </authorList>
    </citation>
    <scope>NUCLEOTIDE SEQUENCE [LARGE SCALE GENOMIC DNA]</scope>
</reference>
<proteinExistence type="inferred from homology"/>
<dbReference type="PANTHER" id="PTHR12760">
    <property type="entry name" value="TETRATRICOPEPTIDE REPEAT PROTEIN"/>
    <property type="match status" value="1"/>
</dbReference>
<dbReference type="Pfam" id="PF22890">
    <property type="entry name" value="TPR_EMC2"/>
    <property type="match status" value="1"/>
</dbReference>
<comment type="subcellular location">
    <subcellularLocation>
        <location evidence="5">Endoplasmic reticulum membrane</location>
        <topology evidence="5">Peripheral membrane protein</topology>
        <orientation evidence="5">Cytoplasmic side</orientation>
    </subcellularLocation>
</comment>
<name>A0A8S1ER65_9PELO</name>
<dbReference type="EMBL" id="CADEPM010000004">
    <property type="protein sequence ID" value="CAB3404532.1"/>
    <property type="molecule type" value="Genomic_DNA"/>
</dbReference>
<dbReference type="InterPro" id="IPR055217">
    <property type="entry name" value="TPR_EMC2"/>
</dbReference>
<keyword evidence="8" id="KW-1185">Reference proteome</keyword>
<comment type="subunit">
    <text evidence="5">Component of the ER membrane protein complex (EMC).</text>
</comment>
<evidence type="ECO:0000313" key="7">
    <source>
        <dbReference type="EMBL" id="CAB3404532.1"/>
    </source>
</evidence>
<keyword evidence="5" id="KW-0256">Endoplasmic reticulum</keyword>
<dbReference type="FunFam" id="1.25.40.10:FF:000326">
    <property type="entry name" value="ER membrane protein complex subunit 2"/>
    <property type="match status" value="1"/>
</dbReference>
<evidence type="ECO:0000256" key="1">
    <source>
        <dbReference type="ARBA" id="ARBA00010361"/>
    </source>
</evidence>
<keyword evidence="5" id="KW-0472">Membrane</keyword>
<dbReference type="InterPro" id="IPR019734">
    <property type="entry name" value="TPR_rpt"/>
</dbReference>
<evidence type="ECO:0000313" key="8">
    <source>
        <dbReference type="Proteomes" id="UP000494206"/>
    </source>
</evidence>
<dbReference type="PROSITE" id="PS50005">
    <property type="entry name" value="TPR"/>
    <property type="match status" value="2"/>
</dbReference>
<sequence>MVVTETDWTQVSFEHARTTLRKWRECGVRRSEEAVEMWEHVISRNPAALGDEQWAVLEQICIAALDCCQYDLAQSCIDALDARFPKSTRVLKLHAMKLEATEQFTKAIQLYERLIDSDPTNNALRKRRVAVYITQNKRLEAIKALNEYLKIFLNDAEAWLQLSELFLLENDLAKAAHCLEECVLISPLNSMYLRRLGDIRYSQGGVDNVELAHAYYERALKVNEKDLRAQYGVALANTHISAISKNSSDKKKAMISANTAFDNLIDKYSKISIKVNPAAVEIAGTLEKMKSNVGSK</sequence>
<dbReference type="AlphaFoldDB" id="A0A8S1ER65"/>
<feature type="domain" description="EMC2 TPR-like" evidence="6">
    <location>
        <begin position="92"/>
        <end position="193"/>
    </location>
</feature>
<comment type="similarity">
    <text evidence="1 5">Belongs to the EMC2 family.</text>
</comment>
<keyword evidence="3 4" id="KW-0802">TPR repeat</keyword>
<evidence type="ECO:0000259" key="6">
    <source>
        <dbReference type="Pfam" id="PF22890"/>
    </source>
</evidence>
<organism evidence="7 8">
    <name type="scientific">Caenorhabditis bovis</name>
    <dbReference type="NCBI Taxonomy" id="2654633"/>
    <lineage>
        <taxon>Eukaryota</taxon>
        <taxon>Metazoa</taxon>
        <taxon>Ecdysozoa</taxon>
        <taxon>Nematoda</taxon>
        <taxon>Chromadorea</taxon>
        <taxon>Rhabditida</taxon>
        <taxon>Rhabditina</taxon>
        <taxon>Rhabditomorpha</taxon>
        <taxon>Rhabditoidea</taxon>
        <taxon>Rhabditidae</taxon>
        <taxon>Peloderinae</taxon>
        <taxon>Caenorhabditis</taxon>
    </lineage>
</organism>
<dbReference type="Gene3D" id="1.25.40.10">
    <property type="entry name" value="Tetratricopeptide repeat domain"/>
    <property type="match status" value="1"/>
</dbReference>
<accession>A0A8S1ER65</accession>
<keyword evidence="2" id="KW-0677">Repeat</keyword>
<evidence type="ECO:0000256" key="4">
    <source>
        <dbReference type="PROSITE-ProRule" id="PRU00339"/>
    </source>
</evidence>
<dbReference type="InterPro" id="IPR011990">
    <property type="entry name" value="TPR-like_helical_dom_sf"/>
</dbReference>
<dbReference type="InterPro" id="IPR039856">
    <property type="entry name" value="EMC2-like"/>
</dbReference>
<gene>
    <name evidence="7" type="ORF">CBOVIS_LOCUS6850</name>
</gene>
<dbReference type="GO" id="GO:0072546">
    <property type="term" value="C:EMC complex"/>
    <property type="evidence" value="ECO:0007669"/>
    <property type="project" value="UniProtKB-UniRule"/>
</dbReference>
<evidence type="ECO:0000256" key="3">
    <source>
        <dbReference type="ARBA" id="ARBA00022803"/>
    </source>
</evidence>
<feature type="repeat" description="TPR" evidence="4">
    <location>
        <begin position="88"/>
        <end position="121"/>
    </location>
</feature>